<dbReference type="InterPro" id="IPR003323">
    <property type="entry name" value="OTU_dom"/>
</dbReference>
<gene>
    <name evidence="3" type="ORF">FOL47_000886</name>
</gene>
<evidence type="ECO:0000313" key="3">
    <source>
        <dbReference type="EMBL" id="KAF4672115.1"/>
    </source>
</evidence>
<dbReference type="PANTHER" id="PTHR43000">
    <property type="entry name" value="DTDP-D-GLUCOSE 4,6-DEHYDRATASE-RELATED"/>
    <property type="match status" value="1"/>
</dbReference>
<evidence type="ECO:0000256" key="1">
    <source>
        <dbReference type="ARBA" id="ARBA00007637"/>
    </source>
</evidence>
<dbReference type="Gene3D" id="3.40.50.720">
    <property type="entry name" value="NAD(P)-binding Rossmann-like Domain"/>
    <property type="match status" value="1"/>
</dbReference>
<dbReference type="SUPFAM" id="SSF54001">
    <property type="entry name" value="Cysteine proteinases"/>
    <property type="match status" value="1"/>
</dbReference>
<dbReference type="InterPro" id="IPR038765">
    <property type="entry name" value="Papain-like_cys_pep_sf"/>
</dbReference>
<dbReference type="Pfam" id="PF02338">
    <property type="entry name" value="OTU"/>
    <property type="match status" value="1"/>
</dbReference>
<name>A0A7J6MKT5_PERCH</name>
<dbReference type="PROSITE" id="PS50802">
    <property type="entry name" value="OTU"/>
    <property type="match status" value="1"/>
</dbReference>
<comment type="caution">
    <text evidence="3">The sequence shown here is derived from an EMBL/GenBank/DDBJ whole genome shotgun (WGS) entry which is preliminary data.</text>
</comment>
<feature type="domain" description="OTU" evidence="2">
    <location>
        <begin position="467"/>
        <end position="590"/>
    </location>
</feature>
<dbReference type="Proteomes" id="UP000591131">
    <property type="component" value="Unassembled WGS sequence"/>
</dbReference>
<accession>A0A7J6MKT5</accession>
<keyword evidence="4" id="KW-1185">Reference proteome</keyword>
<evidence type="ECO:0000259" key="2">
    <source>
        <dbReference type="PROSITE" id="PS50802"/>
    </source>
</evidence>
<protein>
    <recommendedName>
        <fullName evidence="2">OTU domain-containing protein</fullName>
    </recommendedName>
</protein>
<organism evidence="3 4">
    <name type="scientific">Perkinsus chesapeaki</name>
    <name type="common">Clam parasite</name>
    <name type="synonym">Perkinsus andrewsi</name>
    <dbReference type="NCBI Taxonomy" id="330153"/>
    <lineage>
        <taxon>Eukaryota</taxon>
        <taxon>Sar</taxon>
        <taxon>Alveolata</taxon>
        <taxon>Perkinsozoa</taxon>
        <taxon>Perkinsea</taxon>
        <taxon>Perkinsida</taxon>
        <taxon>Perkinsidae</taxon>
        <taxon>Perkinsus</taxon>
    </lineage>
</organism>
<dbReference type="InterPro" id="IPR036291">
    <property type="entry name" value="NAD(P)-bd_dom_sf"/>
</dbReference>
<dbReference type="Gene3D" id="3.90.70.80">
    <property type="match status" value="1"/>
</dbReference>
<dbReference type="Pfam" id="PF01370">
    <property type="entry name" value="Epimerase"/>
    <property type="match status" value="1"/>
</dbReference>
<evidence type="ECO:0000313" key="4">
    <source>
        <dbReference type="Proteomes" id="UP000591131"/>
    </source>
</evidence>
<dbReference type="EMBL" id="JAAPAO010000119">
    <property type="protein sequence ID" value="KAF4672115.1"/>
    <property type="molecule type" value="Genomic_DNA"/>
</dbReference>
<sequence length="1302" mass="143890">MSFHLLTSAGITNRFVVCDRLLVDPCRGILFREVETEQAAAGEVVLVTGGSGFIGSNLVEDLLELDYRVRVFDNLVTGNIQYLPLDHPRLEFYFGDIMDRKELWKAMKGVTGIIHLAAASKVLPSLKNSTMATFNVNVNSVGTANVLEVAQQSGTVQKVVFAASSTYYGNQDLPYRESDHFAPSSPYSASKAMGELQMQTFDKIYNLPTVSLRFFMVYGPRQPRSGAYAIVAGVFAGQKERGEPLTVEGGTDKLMTGVIVAGDGLQFRDFVHVKDISRGIVLAYQNERVREGQPINLGSGEARTVQELADLVSSNQRRLPPRKNDLRGTLADTCRAKDLLGWSIRRDFRTEMGRIVKDTLAGKGLYLAKWFEKPETLLWLEKKIPGELVGCHVNRGKDDVLALTASEGKEEPNRSSNRFLDIFRCGHREARPSEASSGSTAVSRSQSDVAKARFPILDPELVDLTKFHREPVAGDNSCLFTAVIRSLKLNGMSTRDLRGIVARTIEANPERYTEAVLEQPPKKYSKWICKDTSWGGYIELSILAPHFGVQINTIGIMTGHFYKYPQDVSENTPCVYLLHDGAHYDYVASQSLVDDSRVSIFSSSDARVAKAAKGVADELRKRKQFTDFGGFTLQCQECFALVIGQAAVMPRRMQIVAIRRLVEAFGPDHSEWRLWLEEVSKGMSSSSTKLSTDAAAEALLSLYRIRDHNPAVTDRIMAFLSDQYFTTDKSDPQHIVALIEAWGSIDTSVWDAKALRCLEKSVDEVLDPIASTMTTFQLVTLCDCLSKMVQRGLEIDPMVVAKLAEFLRTNMRELTDTQQLPVLSHAFAIMLSAPETAKENKEVVRMLSVLCETAKTVWLPEFSLNELSALLTTLHQCGAPAQELARASVPEFVRLLEDDSQEITGLILGSITLPLLKLTGRVEETVVAAVARRLGQGIGERTKRLIGICCEHLTESHRDYEPRTLVFSLHMLSLFYPDQSLLRDLLPVTEKFPINLQTMILGICERGKDAESAEIVLSRIAKVKCRDPGEAARILRSISRLPSELWQRYAVLVKELSKCALKDTRSSSRTFAVCLALAKMKPSREEVSELMEKVMRAIIAAEDKLDLVDAATATSILVRLTGEGSSAGTAIMLPSRFCDAVTDSVISCILRATSGGYELPGRDLDRIGQCLSGLAKLQLRPADSDALELCISYLINRATMKTARHILSILHSAWKLDLKKATEAIEDNAVGVVSTIDAVRTIYCLACLGVPSARIYLSSALRPELTSVESSQLITALAAIHLDCPRIGRFLNIEHLTVALDL</sequence>
<dbReference type="CDD" id="cd22745">
    <property type="entry name" value="OTU_OTU1"/>
    <property type="match status" value="1"/>
</dbReference>
<dbReference type="SUPFAM" id="SSF51735">
    <property type="entry name" value="NAD(P)-binding Rossmann-fold domains"/>
    <property type="match status" value="1"/>
</dbReference>
<comment type="similarity">
    <text evidence="1">Belongs to the NAD(P)-dependent epimerase/dehydratase family.</text>
</comment>
<dbReference type="InterPro" id="IPR001509">
    <property type="entry name" value="Epimerase_deHydtase"/>
</dbReference>
<reference evidence="3 4" key="1">
    <citation type="submission" date="2020-04" db="EMBL/GenBank/DDBJ databases">
        <title>Perkinsus chesapeaki whole genome sequence.</title>
        <authorList>
            <person name="Bogema D.R."/>
        </authorList>
    </citation>
    <scope>NUCLEOTIDE SEQUENCE [LARGE SCALE GENOMIC DNA]</scope>
    <source>
        <strain evidence="3">ATCC PRA-425</strain>
    </source>
</reference>
<dbReference type="OrthoDB" id="449295at2759"/>
<proteinExistence type="inferred from homology"/>